<evidence type="ECO:0000256" key="2">
    <source>
        <dbReference type="ARBA" id="ARBA00022908"/>
    </source>
</evidence>
<evidence type="ECO:0000313" key="8">
    <source>
        <dbReference type="Proteomes" id="UP000005234"/>
    </source>
</evidence>
<feature type="domain" description="Tyr recombinase" evidence="6">
    <location>
        <begin position="165"/>
        <end position="339"/>
    </location>
</feature>
<dbReference type="InterPro" id="IPR050090">
    <property type="entry name" value="Tyrosine_recombinase_XerCD"/>
</dbReference>
<dbReference type="OrthoDB" id="662444at2"/>
<evidence type="ECO:0000256" key="3">
    <source>
        <dbReference type="ARBA" id="ARBA00023125"/>
    </source>
</evidence>
<dbReference type="GO" id="GO:0015074">
    <property type="term" value="P:DNA integration"/>
    <property type="evidence" value="ECO:0007669"/>
    <property type="project" value="UniProtKB-KW"/>
</dbReference>
<keyword evidence="4" id="KW-0233">DNA recombination</keyword>
<dbReference type="InterPro" id="IPR013762">
    <property type="entry name" value="Integrase-like_cat_sf"/>
</dbReference>
<dbReference type="PANTHER" id="PTHR30349">
    <property type="entry name" value="PHAGE INTEGRASE-RELATED"/>
    <property type="match status" value="1"/>
</dbReference>
<evidence type="ECO:0000256" key="5">
    <source>
        <dbReference type="SAM" id="MobiDB-lite"/>
    </source>
</evidence>
<evidence type="ECO:0000259" key="6">
    <source>
        <dbReference type="PROSITE" id="PS51898"/>
    </source>
</evidence>
<reference evidence="7" key="1">
    <citation type="submission" date="2012-02" db="EMBL/GenBank/DDBJ databases">
        <title>The complete genome of Frateuria aurantia DSM 6220.</title>
        <authorList>
            <consortium name="US DOE Joint Genome Institute (JGI-PGF)"/>
            <person name="Lucas S."/>
            <person name="Copeland A."/>
            <person name="Lapidus A."/>
            <person name="Glavina del Rio T."/>
            <person name="Dalin E."/>
            <person name="Tice H."/>
            <person name="Bruce D."/>
            <person name="Goodwin L."/>
            <person name="Pitluck S."/>
            <person name="Peters L."/>
            <person name="Ovchinnikova G."/>
            <person name="Teshima H."/>
            <person name="Kyrpides N."/>
            <person name="Mavromatis K."/>
            <person name="Ivanova N."/>
            <person name="Brettin T."/>
            <person name="Detter J.C."/>
            <person name="Han C."/>
            <person name="Larimer F."/>
            <person name="Land M."/>
            <person name="Hauser L."/>
            <person name="Markowitz V."/>
            <person name="Cheng J.-F."/>
            <person name="Hugenholtz P."/>
            <person name="Woyke T."/>
            <person name="Wu D."/>
            <person name="Brambilla E."/>
            <person name="Klenk H.-P."/>
            <person name="Eisen J.A."/>
        </authorList>
    </citation>
    <scope>NUCLEOTIDE SEQUENCE</scope>
    <source>
        <strain evidence="7">DSM 6220</strain>
    </source>
</reference>
<dbReference type="PANTHER" id="PTHR30349:SF64">
    <property type="entry name" value="PROPHAGE INTEGRASE INTD-RELATED"/>
    <property type="match status" value="1"/>
</dbReference>
<dbReference type="InterPro" id="IPR002104">
    <property type="entry name" value="Integrase_catalytic"/>
</dbReference>
<dbReference type="RefSeq" id="WP_014402425.1">
    <property type="nucleotide sequence ID" value="NC_017033.1"/>
</dbReference>
<dbReference type="GO" id="GO:0006310">
    <property type="term" value="P:DNA recombination"/>
    <property type="evidence" value="ECO:0007669"/>
    <property type="project" value="UniProtKB-KW"/>
</dbReference>
<protein>
    <submittedName>
        <fullName evidence="7">Site-specific recombinase XerC</fullName>
    </submittedName>
</protein>
<organism evidence="7 8">
    <name type="scientific">Frateuria aurantia (strain ATCC 33424 / DSM 6220 / KCTC 2777 / LMG 1558 / NBRC 3245 / NCIMB 13370)</name>
    <name type="common">Acetobacter aurantius</name>
    <dbReference type="NCBI Taxonomy" id="767434"/>
    <lineage>
        <taxon>Bacteria</taxon>
        <taxon>Pseudomonadati</taxon>
        <taxon>Pseudomonadota</taxon>
        <taxon>Gammaproteobacteria</taxon>
        <taxon>Lysobacterales</taxon>
        <taxon>Rhodanobacteraceae</taxon>
        <taxon>Frateuria</taxon>
    </lineage>
</organism>
<dbReference type="Gene3D" id="1.10.443.10">
    <property type="entry name" value="Intergrase catalytic core"/>
    <property type="match status" value="1"/>
</dbReference>
<dbReference type="Pfam" id="PF00589">
    <property type="entry name" value="Phage_integrase"/>
    <property type="match status" value="1"/>
</dbReference>
<feature type="region of interest" description="Disordered" evidence="5">
    <location>
        <begin position="299"/>
        <end position="339"/>
    </location>
</feature>
<dbReference type="Gene3D" id="1.10.150.130">
    <property type="match status" value="1"/>
</dbReference>
<evidence type="ECO:0000313" key="7">
    <source>
        <dbReference type="EMBL" id="AFC85419.1"/>
    </source>
</evidence>
<dbReference type="HOGENOM" id="CLU_052612_0_0_6"/>
<dbReference type="GO" id="GO:0003677">
    <property type="term" value="F:DNA binding"/>
    <property type="evidence" value="ECO:0007669"/>
    <property type="project" value="UniProtKB-KW"/>
</dbReference>
<feature type="compositionally biased region" description="Polar residues" evidence="5">
    <location>
        <begin position="311"/>
        <end position="324"/>
    </location>
</feature>
<dbReference type="KEGG" id="fau:Fraau_0951"/>
<dbReference type="STRING" id="767434.Fraau_0951"/>
<keyword evidence="8" id="KW-1185">Reference proteome</keyword>
<gene>
    <name evidence="7" type="ordered locus">Fraau_0951</name>
</gene>
<dbReference type="PROSITE" id="PS51898">
    <property type="entry name" value="TYR_RECOMBINASE"/>
    <property type="match status" value="1"/>
</dbReference>
<keyword evidence="2" id="KW-0229">DNA integration</keyword>
<dbReference type="AlphaFoldDB" id="H8L1Q9"/>
<dbReference type="eggNOG" id="COG0582">
    <property type="taxonomic scope" value="Bacteria"/>
</dbReference>
<comment type="similarity">
    <text evidence="1">Belongs to the 'phage' integrase family.</text>
</comment>
<sequence length="339" mass="38788">MGRRPSNPGAIPHLRIRKRGTRSYYYYDHGGKPRKEEPLGTDYGLAIKRWAEIEREGHERPAGIITLRYVTDRYIAEVLPTKSPTTQRGNLKEVKMLMSYFDDPPCPLEAIEPQHVKQYIVWRKAKVRANRERALLSHIWNWAREMGYTKLPNPCAGVRGNRETGRDIYIEDEVFLAVWTAAEQPLRDAMDLAYLTGQRVADTLSMDEDDIRNGQLQVVQGKTGAKRRIEVVGELAELINAMVERKRRMGAITRKLITTAKGGTMSYRMLNGAFQRARVKAGVKFENFQFRDLRAKAGTDKAESSGDIRQAQKQLGHSSVTMTEHYTRNRRGDKVTPTR</sequence>
<dbReference type="SUPFAM" id="SSF56349">
    <property type="entry name" value="DNA breaking-rejoining enzymes"/>
    <property type="match status" value="1"/>
</dbReference>
<dbReference type="EMBL" id="CP003350">
    <property type="protein sequence ID" value="AFC85419.1"/>
    <property type="molecule type" value="Genomic_DNA"/>
</dbReference>
<dbReference type="Proteomes" id="UP000005234">
    <property type="component" value="Chromosome"/>
</dbReference>
<evidence type="ECO:0000256" key="4">
    <source>
        <dbReference type="ARBA" id="ARBA00023172"/>
    </source>
</evidence>
<dbReference type="InterPro" id="IPR010998">
    <property type="entry name" value="Integrase_recombinase_N"/>
</dbReference>
<name>H8L1Q9_FRAAD</name>
<evidence type="ECO:0000256" key="1">
    <source>
        <dbReference type="ARBA" id="ARBA00008857"/>
    </source>
</evidence>
<dbReference type="InterPro" id="IPR011010">
    <property type="entry name" value="DNA_brk_join_enz"/>
</dbReference>
<keyword evidence="3" id="KW-0238">DNA-binding</keyword>
<proteinExistence type="inferred from homology"/>
<accession>H8L1Q9</accession>
<feature type="compositionally biased region" description="Basic and acidic residues" evidence="5">
    <location>
        <begin position="325"/>
        <end position="339"/>
    </location>
</feature>